<dbReference type="Gene3D" id="1.10.10.1400">
    <property type="entry name" value="Terminase, small subunit, N-terminal DNA-binding domain, HTH motif"/>
    <property type="match status" value="1"/>
</dbReference>
<name>A0ABD4SR57_9NEIS</name>
<dbReference type="InterPro" id="IPR038713">
    <property type="entry name" value="Terminase_Gp1_N_sf"/>
</dbReference>
<evidence type="ECO:0000313" key="4">
    <source>
        <dbReference type="Proteomes" id="UP001200247"/>
    </source>
</evidence>
<dbReference type="Pfam" id="PF03592">
    <property type="entry name" value="Terminase_2"/>
    <property type="match status" value="1"/>
</dbReference>
<keyword evidence="1" id="KW-1188">Viral release from host cell</keyword>
<gene>
    <name evidence="3" type="ORF">LH440_07655</name>
</gene>
<comment type="caution">
    <text evidence="3">The sequence shown here is derived from an EMBL/GenBank/DDBJ whole genome shotgun (WGS) entry which is preliminary data.</text>
</comment>
<dbReference type="InterPro" id="IPR005335">
    <property type="entry name" value="Terminase_ssu"/>
</dbReference>
<dbReference type="AlphaFoldDB" id="A0ABD4SR57"/>
<evidence type="ECO:0000313" key="3">
    <source>
        <dbReference type="EMBL" id="MCG9025778.1"/>
    </source>
</evidence>
<dbReference type="InterPro" id="IPR052404">
    <property type="entry name" value="SPP1-like_terminase"/>
</dbReference>
<protein>
    <submittedName>
        <fullName evidence="3">Terminase small subunit</fullName>
    </submittedName>
</protein>
<evidence type="ECO:0000256" key="1">
    <source>
        <dbReference type="ARBA" id="ARBA00022612"/>
    </source>
</evidence>
<dbReference type="EMBL" id="JAJAXM010000010">
    <property type="protein sequence ID" value="MCG9025778.1"/>
    <property type="molecule type" value="Genomic_DNA"/>
</dbReference>
<dbReference type="RefSeq" id="WP_239893911.1">
    <property type="nucleotide sequence ID" value="NZ_JAJAXM010000010.1"/>
</dbReference>
<proteinExistence type="predicted"/>
<evidence type="ECO:0000256" key="2">
    <source>
        <dbReference type="ARBA" id="ARBA00023219"/>
    </source>
</evidence>
<dbReference type="Proteomes" id="UP001200247">
    <property type="component" value="Unassembled WGS sequence"/>
</dbReference>
<accession>A0ABD4SR57</accession>
<dbReference type="PANTHER" id="PTHR41328">
    <property type="entry name" value="TERMINASE SMALL SUBUNIT-RELATED"/>
    <property type="match status" value="1"/>
</dbReference>
<reference evidence="3 4" key="1">
    <citation type="submission" date="2021-10" db="EMBL/GenBank/DDBJ databases">
        <title>Whole-genome sequencing analysis of Laribacter hongkongensis: virulence gene profiles, carbohydrate-active enzyme prediction, and antimicrobial resistance characterization.</title>
        <authorList>
            <person name="Yuan P."/>
            <person name="Zhan Y."/>
            <person name="Chen D."/>
        </authorList>
    </citation>
    <scope>NUCLEOTIDE SEQUENCE [LARGE SCALE GENOMIC DNA]</scope>
    <source>
        <strain evidence="3 4">W67</strain>
    </source>
</reference>
<organism evidence="3 4">
    <name type="scientific">Laribacter hongkongensis</name>
    <dbReference type="NCBI Taxonomy" id="168471"/>
    <lineage>
        <taxon>Bacteria</taxon>
        <taxon>Pseudomonadati</taxon>
        <taxon>Pseudomonadota</taxon>
        <taxon>Betaproteobacteria</taxon>
        <taxon>Neisseriales</taxon>
        <taxon>Aquaspirillaceae</taxon>
        <taxon>Laribacter</taxon>
    </lineage>
</organism>
<dbReference type="PANTHER" id="PTHR41328:SF2">
    <property type="entry name" value="TERMINASE SMALL SUBUNIT"/>
    <property type="match status" value="1"/>
</dbReference>
<keyword evidence="2" id="KW-0231">Viral genome packaging</keyword>
<sequence>MKKLTPKQQRFVDEYLIDLNATQAAIRAGYSARTASRIGPELLVKTCIAQAIVEHMAKCEKRTECAGKPT</sequence>